<dbReference type="PANTHER" id="PTHR11946">
    <property type="entry name" value="VALYL-TRNA SYNTHETASES"/>
    <property type="match status" value="1"/>
</dbReference>
<keyword evidence="4 9" id="KW-0547">Nucleotide-binding</keyword>
<dbReference type="Gene3D" id="1.10.730.10">
    <property type="entry name" value="Isoleucyl-tRNA Synthetase, Domain 1"/>
    <property type="match status" value="1"/>
</dbReference>
<keyword evidence="3 9" id="KW-0436">Ligase</keyword>
<evidence type="ECO:0000256" key="8">
    <source>
        <dbReference type="ARBA" id="ARBA00029936"/>
    </source>
</evidence>
<dbReference type="InterPro" id="IPR001412">
    <property type="entry name" value="aa-tRNA-synth_I_CS"/>
</dbReference>
<dbReference type="InterPro" id="IPR002300">
    <property type="entry name" value="aa-tRNA-synth_Ia"/>
</dbReference>
<proteinExistence type="inferred from homology"/>
<dbReference type="GO" id="GO:0004832">
    <property type="term" value="F:valine-tRNA ligase activity"/>
    <property type="evidence" value="ECO:0007669"/>
    <property type="project" value="UniProtKB-EC"/>
</dbReference>
<keyword evidence="5 9" id="KW-0067">ATP-binding</keyword>
<name>A0A6V7VU40_MELEN</name>
<evidence type="ECO:0000313" key="14">
    <source>
        <dbReference type="Proteomes" id="UP000580250"/>
    </source>
</evidence>
<dbReference type="GO" id="GO:0006438">
    <property type="term" value="P:valyl-tRNA aminoacylation"/>
    <property type="evidence" value="ECO:0007669"/>
    <property type="project" value="InterPro"/>
</dbReference>
<dbReference type="GO" id="GO:0005829">
    <property type="term" value="C:cytosol"/>
    <property type="evidence" value="ECO:0007669"/>
    <property type="project" value="TreeGrafter"/>
</dbReference>
<dbReference type="Proteomes" id="UP000580250">
    <property type="component" value="Unassembled WGS sequence"/>
</dbReference>
<organism evidence="13 14">
    <name type="scientific">Meloidogyne enterolobii</name>
    <name type="common">Root-knot nematode worm</name>
    <name type="synonym">Meloidogyne mayaguensis</name>
    <dbReference type="NCBI Taxonomy" id="390850"/>
    <lineage>
        <taxon>Eukaryota</taxon>
        <taxon>Metazoa</taxon>
        <taxon>Ecdysozoa</taxon>
        <taxon>Nematoda</taxon>
        <taxon>Chromadorea</taxon>
        <taxon>Rhabditida</taxon>
        <taxon>Tylenchina</taxon>
        <taxon>Tylenchomorpha</taxon>
        <taxon>Tylenchoidea</taxon>
        <taxon>Meloidogynidae</taxon>
        <taxon>Meloidogyninae</taxon>
        <taxon>Meloidogyne</taxon>
    </lineage>
</organism>
<protein>
    <recommendedName>
        <fullName evidence="2">valine--tRNA ligase</fullName>
        <ecNumber evidence="2">6.1.1.9</ecNumber>
    </recommendedName>
    <alternativeName>
        <fullName evidence="8">Valyl-tRNA synthetase</fullName>
    </alternativeName>
</protein>
<dbReference type="EMBL" id="CAJEWN010000302">
    <property type="protein sequence ID" value="CAD2177691.1"/>
    <property type="molecule type" value="Genomic_DNA"/>
</dbReference>
<evidence type="ECO:0000256" key="1">
    <source>
        <dbReference type="ARBA" id="ARBA00005594"/>
    </source>
</evidence>
<evidence type="ECO:0000256" key="9">
    <source>
        <dbReference type="RuleBase" id="RU363035"/>
    </source>
</evidence>
<dbReference type="InterPro" id="IPR013155">
    <property type="entry name" value="M/V/L/I-tRNA-synth_anticd-bd"/>
</dbReference>
<comment type="similarity">
    <text evidence="1 9">Belongs to the class-I aminoacyl-tRNA synthetase family.</text>
</comment>
<evidence type="ECO:0000256" key="5">
    <source>
        <dbReference type="ARBA" id="ARBA00022840"/>
    </source>
</evidence>
<dbReference type="SUPFAM" id="SSF52374">
    <property type="entry name" value="Nucleotidylyl transferase"/>
    <property type="match status" value="1"/>
</dbReference>
<dbReference type="PROSITE" id="PS00178">
    <property type="entry name" value="AA_TRNA_LIGASE_I"/>
    <property type="match status" value="1"/>
</dbReference>
<evidence type="ECO:0000256" key="7">
    <source>
        <dbReference type="ARBA" id="ARBA00023146"/>
    </source>
</evidence>
<dbReference type="OrthoDB" id="629407at2759"/>
<dbReference type="InterPro" id="IPR009080">
    <property type="entry name" value="tRNAsynth_Ia_anticodon-bd"/>
</dbReference>
<dbReference type="EC" id="6.1.1.9" evidence="2"/>
<dbReference type="SUPFAM" id="SSF47323">
    <property type="entry name" value="Anticodon-binding domain of a subclass of class I aminoacyl-tRNA synthetases"/>
    <property type="match status" value="1"/>
</dbReference>
<dbReference type="Pfam" id="PF00133">
    <property type="entry name" value="tRNA-synt_1"/>
    <property type="match status" value="1"/>
</dbReference>
<dbReference type="PANTHER" id="PTHR11946:SF111">
    <property type="entry name" value="VALINE--TRNA LIGASE"/>
    <property type="match status" value="1"/>
</dbReference>
<evidence type="ECO:0000256" key="6">
    <source>
        <dbReference type="ARBA" id="ARBA00022917"/>
    </source>
</evidence>
<feature type="region of interest" description="Disordered" evidence="10">
    <location>
        <begin position="643"/>
        <end position="673"/>
    </location>
</feature>
<dbReference type="GO" id="GO:0005524">
    <property type="term" value="F:ATP binding"/>
    <property type="evidence" value="ECO:0007669"/>
    <property type="project" value="UniProtKB-KW"/>
</dbReference>
<dbReference type="Gene3D" id="3.40.50.620">
    <property type="entry name" value="HUPs"/>
    <property type="match status" value="1"/>
</dbReference>
<comment type="caution">
    <text evidence="13">The sequence shown here is derived from an EMBL/GenBank/DDBJ whole genome shotgun (WGS) entry which is preliminary data.</text>
</comment>
<keyword evidence="6 9" id="KW-0648">Protein biosynthesis</keyword>
<gene>
    <name evidence="13" type="ORF">MENT_LOCUS29581</name>
</gene>
<dbReference type="InterPro" id="IPR014729">
    <property type="entry name" value="Rossmann-like_a/b/a_fold"/>
</dbReference>
<dbReference type="InterPro" id="IPR002303">
    <property type="entry name" value="Valyl-tRNA_ligase"/>
</dbReference>
<evidence type="ECO:0000256" key="3">
    <source>
        <dbReference type="ARBA" id="ARBA00022598"/>
    </source>
</evidence>
<evidence type="ECO:0000313" key="13">
    <source>
        <dbReference type="EMBL" id="CAD2177691.1"/>
    </source>
</evidence>
<evidence type="ECO:0000259" key="11">
    <source>
        <dbReference type="Pfam" id="PF00133"/>
    </source>
</evidence>
<dbReference type="AlphaFoldDB" id="A0A6V7VU40"/>
<feature type="domain" description="Methionyl/Valyl/Leucyl/Isoleucyl-tRNA synthetase anticodon-binding" evidence="12">
    <location>
        <begin position="510"/>
        <end position="602"/>
    </location>
</feature>
<evidence type="ECO:0000259" key="12">
    <source>
        <dbReference type="Pfam" id="PF08264"/>
    </source>
</evidence>
<evidence type="ECO:0000256" key="2">
    <source>
        <dbReference type="ARBA" id="ARBA00013169"/>
    </source>
</evidence>
<evidence type="ECO:0000256" key="4">
    <source>
        <dbReference type="ARBA" id="ARBA00022741"/>
    </source>
</evidence>
<sequence length="673" mass="79245">MDLMKILFRRNLFNVFKLQRRLCWSSSAEEFFANVPRLADVDKFDAKLVEKHYFERPKQFEWPNSPNFTMVLPPPNVTGNLHVGHALTVVVQDSICRYNRLLGKEVRWIPGFDHAGIATQTVVEKHILKKFGRKREEILTDEEFLYFCDKWKNERIADIKKQLNSLGCSLDWEHEFYTLDEDFSDTVTEAFVRLYDLGLITRETRLVQSFNENEPTMKEQWFLKMTEMNKKLLKDLQEELCKFNINPATVKGNLIEFLKFEEPWCLSRQLIWGHKIPAYFVESSKRWIVALTEEDAREQLLPSEKDSKLIQDSDVLDTWFSSALIPLVIGDYPNGNKISLMETGHDIIGFWVARMLVICKRLTGHYPFYNILIHGLIRDSQNRKMSKSLGNVVDPMDIINGITLEQMITRMKSSNLPLEDMEASEKDLRKRFPNGIKACGADALRFALLRHDATDFEIHIDIPRFADEGRRFCNKIWNMCKYVEKVKKENNESYDRGEQKNVEYFETENDADIYRKLNQTVQLYYYFMDKNKPHLAFHHLYLFILVDVCDNYLESTKQALWTKDSQRLFMIKITLGTIISVSLTLLQTFMPFVSTFLLDSLNFNGLGKECLSDLLRRLPDLTDEEYHKINNILIGKDERKKQQQQEMKEMKGEEEENVYVFEGEEEQQQIQKT</sequence>
<evidence type="ECO:0000256" key="10">
    <source>
        <dbReference type="SAM" id="MobiDB-lite"/>
    </source>
</evidence>
<reference evidence="13 14" key="1">
    <citation type="submission" date="2020-08" db="EMBL/GenBank/DDBJ databases">
        <authorList>
            <person name="Koutsovoulos G."/>
            <person name="Danchin GJ E."/>
        </authorList>
    </citation>
    <scope>NUCLEOTIDE SEQUENCE [LARGE SCALE GENOMIC DNA]</scope>
</reference>
<feature type="compositionally biased region" description="Acidic residues" evidence="10">
    <location>
        <begin position="652"/>
        <end position="667"/>
    </location>
</feature>
<accession>A0A6V7VU40</accession>
<keyword evidence="7 9" id="KW-0030">Aminoacyl-tRNA synthetase</keyword>
<dbReference type="Pfam" id="PF08264">
    <property type="entry name" value="Anticodon_1"/>
    <property type="match status" value="1"/>
</dbReference>
<feature type="domain" description="Aminoacyl-tRNA synthetase class Ia" evidence="11">
    <location>
        <begin position="50"/>
        <end position="453"/>
    </location>
</feature>